<proteinExistence type="predicted"/>
<name>A0A7G9G535_9FIRM</name>
<dbReference type="SUPFAM" id="SSF46894">
    <property type="entry name" value="C-terminal effector domain of the bipartite response regulators"/>
    <property type="match status" value="1"/>
</dbReference>
<dbReference type="AlphaFoldDB" id="A0A7G9G535"/>
<dbReference type="InterPro" id="IPR014879">
    <property type="entry name" value="Spo0A_C"/>
</dbReference>
<dbReference type="GO" id="GO:0005509">
    <property type="term" value="F:calcium ion binding"/>
    <property type="evidence" value="ECO:0007669"/>
    <property type="project" value="InterPro"/>
</dbReference>
<dbReference type="Proteomes" id="UP000515823">
    <property type="component" value="Chromosome"/>
</dbReference>
<dbReference type="GO" id="GO:0003677">
    <property type="term" value="F:DNA binding"/>
    <property type="evidence" value="ECO:0007669"/>
    <property type="project" value="InterPro"/>
</dbReference>
<dbReference type="InterPro" id="IPR036388">
    <property type="entry name" value="WH-like_DNA-bd_sf"/>
</dbReference>
<dbReference type="Pfam" id="PF08769">
    <property type="entry name" value="Spo0A_C"/>
    <property type="match status" value="1"/>
</dbReference>
<dbReference type="GO" id="GO:0042173">
    <property type="term" value="P:regulation of sporulation resulting in formation of a cellular spore"/>
    <property type="evidence" value="ECO:0007669"/>
    <property type="project" value="InterPro"/>
</dbReference>
<dbReference type="KEGG" id="qdo:H9Q78_01715"/>
<gene>
    <name evidence="2" type="ORF">H9Q78_01715</name>
</gene>
<sequence>MKKMYELLQTVGVSKSYQGYPYFVLAVEMVIEDESRLCNIRKDVYFPIAIRYKEDVQNIERDIRTIRDVIMRNGGEDFLTELSGGKFSHTKSPYPREIIEIFAEYLKNQT</sequence>
<dbReference type="InterPro" id="IPR016032">
    <property type="entry name" value="Sig_transdc_resp-reg_C-effctor"/>
</dbReference>
<dbReference type="GO" id="GO:0005737">
    <property type="term" value="C:cytoplasm"/>
    <property type="evidence" value="ECO:0007669"/>
    <property type="project" value="InterPro"/>
</dbReference>
<keyword evidence="3" id="KW-1185">Reference proteome</keyword>
<feature type="domain" description="Sporulation initiation factor Spo0A C-terminal" evidence="1">
    <location>
        <begin position="5"/>
        <end position="105"/>
    </location>
</feature>
<evidence type="ECO:0000259" key="1">
    <source>
        <dbReference type="Pfam" id="PF08769"/>
    </source>
</evidence>
<evidence type="ECO:0000313" key="2">
    <source>
        <dbReference type="EMBL" id="QNM05917.1"/>
    </source>
</evidence>
<reference evidence="2 3" key="1">
    <citation type="submission" date="2020-08" db="EMBL/GenBank/DDBJ databases">
        <authorList>
            <person name="Liu C."/>
            <person name="Sun Q."/>
        </authorList>
    </citation>
    <scope>NUCLEOTIDE SEQUENCE [LARGE SCALE GENOMIC DNA]</scope>
    <source>
        <strain evidence="2 3">NSJ-38</strain>
    </source>
</reference>
<dbReference type="GO" id="GO:0003700">
    <property type="term" value="F:DNA-binding transcription factor activity"/>
    <property type="evidence" value="ECO:0007669"/>
    <property type="project" value="InterPro"/>
</dbReference>
<evidence type="ECO:0000313" key="3">
    <source>
        <dbReference type="Proteomes" id="UP000515823"/>
    </source>
</evidence>
<dbReference type="Gene3D" id="1.10.10.10">
    <property type="entry name" value="Winged helix-like DNA-binding domain superfamily/Winged helix DNA-binding domain"/>
    <property type="match status" value="1"/>
</dbReference>
<protein>
    <recommendedName>
        <fullName evidence="1">Sporulation initiation factor Spo0A C-terminal domain-containing protein</fullName>
    </recommendedName>
</protein>
<dbReference type="RefSeq" id="WP_249303259.1">
    <property type="nucleotide sequence ID" value="NZ_CP060634.1"/>
</dbReference>
<organism evidence="2 3">
    <name type="scientific">Qiania dongpingensis</name>
    <dbReference type="NCBI Taxonomy" id="2763669"/>
    <lineage>
        <taxon>Bacteria</taxon>
        <taxon>Bacillati</taxon>
        <taxon>Bacillota</taxon>
        <taxon>Clostridia</taxon>
        <taxon>Lachnospirales</taxon>
        <taxon>Lachnospiraceae</taxon>
        <taxon>Qiania</taxon>
    </lineage>
</organism>
<dbReference type="EMBL" id="CP060634">
    <property type="protein sequence ID" value="QNM05917.1"/>
    <property type="molecule type" value="Genomic_DNA"/>
</dbReference>
<accession>A0A7G9G535</accession>